<dbReference type="InterPro" id="IPR005829">
    <property type="entry name" value="Sugar_transporter_CS"/>
</dbReference>
<keyword evidence="9" id="KW-1185">Reference proteome</keyword>
<organism evidence="8 9">
    <name type="scientific">Aspergillus tamarii</name>
    <dbReference type="NCBI Taxonomy" id="41984"/>
    <lineage>
        <taxon>Eukaryota</taxon>
        <taxon>Fungi</taxon>
        <taxon>Dikarya</taxon>
        <taxon>Ascomycota</taxon>
        <taxon>Pezizomycotina</taxon>
        <taxon>Eurotiomycetes</taxon>
        <taxon>Eurotiomycetidae</taxon>
        <taxon>Eurotiales</taxon>
        <taxon>Aspergillaceae</taxon>
        <taxon>Aspergillus</taxon>
        <taxon>Aspergillus subgen. Circumdati</taxon>
    </lineage>
</organism>
<dbReference type="GO" id="GO:0016020">
    <property type="term" value="C:membrane"/>
    <property type="evidence" value="ECO:0007669"/>
    <property type="project" value="UniProtKB-SubCell"/>
</dbReference>
<evidence type="ECO:0000256" key="4">
    <source>
        <dbReference type="ARBA" id="ARBA00023136"/>
    </source>
</evidence>
<dbReference type="EMBL" id="ML738684">
    <property type="protein sequence ID" value="KAE8158954.1"/>
    <property type="molecule type" value="Genomic_DNA"/>
</dbReference>
<feature type="transmembrane region" description="Helical" evidence="6">
    <location>
        <begin position="156"/>
        <end position="174"/>
    </location>
</feature>
<feature type="transmembrane region" description="Helical" evidence="6">
    <location>
        <begin position="391"/>
        <end position="411"/>
    </location>
</feature>
<dbReference type="SUPFAM" id="SSF103473">
    <property type="entry name" value="MFS general substrate transporter"/>
    <property type="match status" value="1"/>
</dbReference>
<dbReference type="GO" id="GO:0022857">
    <property type="term" value="F:transmembrane transporter activity"/>
    <property type="evidence" value="ECO:0007669"/>
    <property type="project" value="InterPro"/>
</dbReference>
<evidence type="ECO:0000256" key="6">
    <source>
        <dbReference type="SAM" id="Phobius"/>
    </source>
</evidence>
<accession>A0A5N6UK24</accession>
<keyword evidence="2 6" id="KW-0812">Transmembrane</keyword>
<evidence type="ECO:0000256" key="1">
    <source>
        <dbReference type="ARBA" id="ARBA00004141"/>
    </source>
</evidence>
<sequence>MAQSIPGASLSASAVCDYGVDILGGGPPYPPAHPRLMHNSTFAAGHYFCGSRIPLQSFPVQRRNFIISRLEIARKREWLWVVVVAGVGFFADAYCIFSVNMVVPVISEVYWGSLDAKPDRVHNYEVGLSIITLAGALVGQILFGIAADIWGRRKMYGLELIVLIFSTLGMSMASSGKFDSMSIIGVLLFWRFFMGLGVGADYPLSAVICSELAPTRIRGRMLAAVFLCQSLGSAAAAVVALIAVAGFRHSLPNDPEIRECIGSCVRNLDIIWRLIVGLGAVPAFIAIWFRLTIIESPRYTADVMQNSLQAAADVSQFYRSAEMSSASSLGHESLHPVGETISLSPTQTRGNGFIPSLISRQSSSVELENVTNPPIHFWRDFKVFLKQKRNLQTLVATSLCWFCLDLPFYGLGLMNLDIINTIWYGNHVPSAGVYGSLLRVSYQSIVVVSSGAIVGSSIAVLTIDRIGRRNLQLLGFCWLFILNVIIGASFRYLSTHGDSSALVVLYVLTQIFFNFGPNTTTYIVPAELFPTRFRATCHGISAASGKLGSILAQCFLGYVDFGNGATWRNVPDWLGYALLCLSFFMLMGLIATLWIPETRDKEGNNKSLEHITEDMQAKDAPPIGEEENGSIHTQTTAMPDSGWRSD</sequence>
<proteinExistence type="predicted"/>
<feature type="transmembrane region" description="Helical" evidence="6">
    <location>
        <begin position="270"/>
        <end position="289"/>
    </location>
</feature>
<feature type="compositionally biased region" description="Basic and acidic residues" evidence="5">
    <location>
        <begin position="606"/>
        <end position="617"/>
    </location>
</feature>
<evidence type="ECO:0000313" key="9">
    <source>
        <dbReference type="Proteomes" id="UP000326950"/>
    </source>
</evidence>
<evidence type="ECO:0000259" key="7">
    <source>
        <dbReference type="PROSITE" id="PS50850"/>
    </source>
</evidence>
<dbReference type="InterPro" id="IPR005828">
    <property type="entry name" value="MFS_sugar_transport-like"/>
</dbReference>
<keyword evidence="4 6" id="KW-0472">Membrane</keyword>
<dbReference type="OrthoDB" id="433512at2759"/>
<feature type="transmembrane region" description="Helical" evidence="6">
    <location>
        <begin position="126"/>
        <end position="149"/>
    </location>
</feature>
<dbReference type="PROSITE" id="PS50850">
    <property type="entry name" value="MFS"/>
    <property type="match status" value="1"/>
</dbReference>
<dbReference type="Pfam" id="PF00083">
    <property type="entry name" value="Sugar_tr"/>
    <property type="match status" value="2"/>
</dbReference>
<reference evidence="8 9" key="1">
    <citation type="submission" date="2019-04" db="EMBL/GenBank/DDBJ databases">
        <title>Friends and foes A comparative genomics study of 23 Aspergillus species from section Flavi.</title>
        <authorList>
            <consortium name="DOE Joint Genome Institute"/>
            <person name="Kjaerbolling I."/>
            <person name="Vesth T."/>
            <person name="Frisvad J.C."/>
            <person name="Nybo J.L."/>
            <person name="Theobald S."/>
            <person name="Kildgaard S."/>
            <person name="Isbrandt T."/>
            <person name="Kuo A."/>
            <person name="Sato A."/>
            <person name="Lyhne E.K."/>
            <person name="Kogle M.E."/>
            <person name="Wiebenga A."/>
            <person name="Kun R.S."/>
            <person name="Lubbers R.J."/>
            <person name="Makela M.R."/>
            <person name="Barry K."/>
            <person name="Chovatia M."/>
            <person name="Clum A."/>
            <person name="Daum C."/>
            <person name="Haridas S."/>
            <person name="He G."/>
            <person name="LaButti K."/>
            <person name="Lipzen A."/>
            <person name="Mondo S."/>
            <person name="Riley R."/>
            <person name="Salamov A."/>
            <person name="Simmons B.A."/>
            <person name="Magnuson J.K."/>
            <person name="Henrissat B."/>
            <person name="Mortensen U.H."/>
            <person name="Larsen T.O."/>
            <person name="Devries R.P."/>
            <person name="Grigoriev I.V."/>
            <person name="Machida M."/>
            <person name="Baker S.E."/>
            <person name="Andersen M.R."/>
        </authorList>
    </citation>
    <scope>NUCLEOTIDE SEQUENCE [LARGE SCALE GENOMIC DNA]</scope>
    <source>
        <strain evidence="8 9">CBS 117626</strain>
    </source>
</reference>
<feature type="transmembrane region" description="Helical" evidence="6">
    <location>
        <begin position="180"/>
        <end position="200"/>
    </location>
</feature>
<dbReference type="PROSITE" id="PS00216">
    <property type="entry name" value="SUGAR_TRANSPORT_1"/>
    <property type="match status" value="1"/>
</dbReference>
<dbReference type="InterPro" id="IPR020846">
    <property type="entry name" value="MFS_dom"/>
</dbReference>
<name>A0A5N6UK24_ASPTM</name>
<dbReference type="InterPro" id="IPR036259">
    <property type="entry name" value="MFS_trans_sf"/>
</dbReference>
<feature type="transmembrane region" description="Helical" evidence="6">
    <location>
        <begin position="221"/>
        <end position="247"/>
    </location>
</feature>
<evidence type="ECO:0000313" key="8">
    <source>
        <dbReference type="EMBL" id="KAE8158954.1"/>
    </source>
</evidence>
<feature type="domain" description="Major facilitator superfamily (MFS) profile" evidence="7">
    <location>
        <begin position="81"/>
        <end position="599"/>
    </location>
</feature>
<gene>
    <name evidence="8" type="ORF">BDV40DRAFT_291363</name>
</gene>
<dbReference type="Proteomes" id="UP000326950">
    <property type="component" value="Unassembled WGS sequence"/>
</dbReference>
<evidence type="ECO:0000256" key="5">
    <source>
        <dbReference type="SAM" id="MobiDB-lite"/>
    </source>
</evidence>
<feature type="transmembrane region" description="Helical" evidence="6">
    <location>
        <begin position="573"/>
        <end position="595"/>
    </location>
</feature>
<dbReference type="AlphaFoldDB" id="A0A5N6UK24"/>
<comment type="subcellular location">
    <subcellularLocation>
        <location evidence="1">Membrane</location>
        <topology evidence="1">Multi-pass membrane protein</topology>
    </subcellularLocation>
</comment>
<feature type="region of interest" description="Disordered" evidence="5">
    <location>
        <begin position="606"/>
        <end position="646"/>
    </location>
</feature>
<feature type="transmembrane region" description="Helical" evidence="6">
    <location>
        <begin position="440"/>
        <end position="461"/>
    </location>
</feature>
<feature type="transmembrane region" description="Helical" evidence="6">
    <location>
        <begin position="473"/>
        <end position="493"/>
    </location>
</feature>
<dbReference type="PROSITE" id="PS00217">
    <property type="entry name" value="SUGAR_TRANSPORT_2"/>
    <property type="match status" value="1"/>
</dbReference>
<dbReference type="PANTHER" id="PTHR24064">
    <property type="entry name" value="SOLUTE CARRIER FAMILY 22 MEMBER"/>
    <property type="match status" value="1"/>
</dbReference>
<protein>
    <submittedName>
        <fullName evidence="8">Major facilitator superfamily domain-containing protein</fullName>
    </submittedName>
</protein>
<keyword evidence="3 6" id="KW-1133">Transmembrane helix</keyword>
<evidence type="ECO:0000256" key="3">
    <source>
        <dbReference type="ARBA" id="ARBA00022989"/>
    </source>
</evidence>
<evidence type="ECO:0000256" key="2">
    <source>
        <dbReference type="ARBA" id="ARBA00022692"/>
    </source>
</evidence>
<dbReference type="Gene3D" id="1.20.1250.20">
    <property type="entry name" value="MFS general substrate transporter like domains"/>
    <property type="match status" value="2"/>
</dbReference>
<feature type="transmembrane region" description="Helical" evidence="6">
    <location>
        <begin position="78"/>
        <end position="106"/>
    </location>
</feature>